<name>A0ABR8JMJ8_9BACT</name>
<evidence type="ECO:0000256" key="2">
    <source>
        <dbReference type="SAM" id="SignalP"/>
    </source>
</evidence>
<gene>
    <name evidence="3" type="ORF">IC234_03750</name>
</gene>
<proteinExistence type="predicted"/>
<evidence type="ECO:0000313" key="3">
    <source>
        <dbReference type="EMBL" id="MBD2721230.1"/>
    </source>
</evidence>
<dbReference type="EMBL" id="JACXAC010000001">
    <property type="protein sequence ID" value="MBD2721230.1"/>
    <property type="molecule type" value="Genomic_DNA"/>
</dbReference>
<feature type="signal peptide" evidence="2">
    <location>
        <begin position="1"/>
        <end position="20"/>
    </location>
</feature>
<dbReference type="Proteomes" id="UP000606003">
    <property type="component" value="Unassembled WGS sequence"/>
</dbReference>
<evidence type="ECO:0008006" key="5">
    <source>
        <dbReference type="Google" id="ProtNLM"/>
    </source>
</evidence>
<evidence type="ECO:0000313" key="4">
    <source>
        <dbReference type="Proteomes" id="UP000606003"/>
    </source>
</evidence>
<dbReference type="SUPFAM" id="SSF74653">
    <property type="entry name" value="TolA/TonB C-terminal domain"/>
    <property type="match status" value="1"/>
</dbReference>
<keyword evidence="2" id="KW-0732">Signal</keyword>
<dbReference type="RefSeq" id="WP_190922483.1">
    <property type="nucleotide sequence ID" value="NZ_JACXAC010000001.1"/>
</dbReference>
<evidence type="ECO:0000256" key="1">
    <source>
        <dbReference type="SAM" id="MobiDB-lite"/>
    </source>
</evidence>
<feature type="region of interest" description="Disordered" evidence="1">
    <location>
        <begin position="157"/>
        <end position="183"/>
    </location>
</feature>
<keyword evidence="4" id="KW-1185">Reference proteome</keyword>
<organism evidence="3 4">
    <name type="scientific">Hymenobacter armeniacus</name>
    <dbReference type="NCBI Taxonomy" id="2771358"/>
    <lineage>
        <taxon>Bacteria</taxon>
        <taxon>Pseudomonadati</taxon>
        <taxon>Bacteroidota</taxon>
        <taxon>Cytophagia</taxon>
        <taxon>Cytophagales</taxon>
        <taxon>Hymenobacteraceae</taxon>
        <taxon>Hymenobacter</taxon>
    </lineage>
</organism>
<reference evidence="3 4" key="1">
    <citation type="submission" date="2020-09" db="EMBL/GenBank/DDBJ databases">
        <authorList>
            <person name="Kim M.K."/>
        </authorList>
    </citation>
    <scope>NUCLEOTIDE SEQUENCE [LARGE SCALE GENOMIC DNA]</scope>
    <source>
        <strain evidence="3 4">BT189</strain>
    </source>
</reference>
<protein>
    <recommendedName>
        <fullName evidence="5">TonB C-terminal domain-containing protein</fullName>
    </recommendedName>
</protein>
<accession>A0ABR8JMJ8</accession>
<comment type="caution">
    <text evidence="3">The sequence shown here is derived from an EMBL/GenBank/DDBJ whole genome shotgun (WGS) entry which is preliminary data.</text>
</comment>
<sequence length="204" mass="21798">MKRWVSGLMVLAMVMGLARAASAQKGGRALPRANTALRTQPVPAPAGSLPLLPRFWHLADSAERTDAAEIFQQFLRQFIQYPVLALKAGVGGVIYAMLTVLPDGRVSSISVTRRALTSGAPPIKAVLALDAELLRVAWQLRFKPMLVRPDSAASAAAVDVTDVPERSDNANETESDDSIDVTEAPAATSIPADTVTIHFQFAPQ</sequence>
<feature type="chain" id="PRO_5046503994" description="TonB C-terminal domain-containing protein" evidence="2">
    <location>
        <begin position="21"/>
        <end position="204"/>
    </location>
</feature>
<dbReference type="Gene3D" id="3.30.1150.10">
    <property type="match status" value="1"/>
</dbReference>
<feature type="compositionally biased region" description="Acidic residues" evidence="1">
    <location>
        <begin position="171"/>
        <end position="180"/>
    </location>
</feature>